<comment type="caution">
    <text evidence="1">The sequence shown here is derived from an EMBL/GenBank/DDBJ whole genome shotgun (WGS) entry which is preliminary data.</text>
</comment>
<reference evidence="1 2" key="1">
    <citation type="journal article" date="2014" name="BMC Genomics">
        <title>Comparison of environmental and isolate Sulfobacillus genomes reveals diverse carbon, sulfur, nitrogen, and hydrogen metabolisms.</title>
        <authorList>
            <person name="Justice N.B."/>
            <person name="Norman A."/>
            <person name="Brown C.T."/>
            <person name="Singh A."/>
            <person name="Thomas B.C."/>
            <person name="Banfield J.F."/>
        </authorList>
    </citation>
    <scope>NUCLEOTIDE SEQUENCE [LARGE SCALE GENOMIC DNA]</scope>
    <source>
        <strain evidence="1">AMDSBA3</strain>
    </source>
</reference>
<protein>
    <submittedName>
        <fullName evidence="1">Uncharacterized protein</fullName>
    </submittedName>
</protein>
<name>A0A2T2WP20_9FIRM</name>
<organism evidence="1 2">
    <name type="scientific">Sulfobacillus acidophilus</name>
    <dbReference type="NCBI Taxonomy" id="53633"/>
    <lineage>
        <taxon>Bacteria</taxon>
        <taxon>Bacillati</taxon>
        <taxon>Bacillota</taxon>
        <taxon>Clostridia</taxon>
        <taxon>Eubacteriales</taxon>
        <taxon>Clostridiales Family XVII. Incertae Sedis</taxon>
        <taxon>Sulfobacillus</taxon>
    </lineage>
</organism>
<dbReference type="EMBL" id="PXYV01000002">
    <property type="protein sequence ID" value="PSR23953.1"/>
    <property type="molecule type" value="Genomic_DNA"/>
</dbReference>
<evidence type="ECO:0000313" key="1">
    <source>
        <dbReference type="EMBL" id="PSR23953.1"/>
    </source>
</evidence>
<proteinExistence type="predicted"/>
<accession>A0A2T2WP20</accession>
<dbReference type="AlphaFoldDB" id="A0A2T2WP20"/>
<dbReference type="Proteomes" id="UP000241848">
    <property type="component" value="Unassembled WGS sequence"/>
</dbReference>
<gene>
    <name evidence="1" type="ORF">C7B45_01320</name>
</gene>
<sequence>MWVRAYSQSGKALPLASGPDWWKRYGVHNVTYSFAFGNITNIWLVVDFQQFRKRGQATFYASGPKHPALEVMTLAHHLAVRHALPTIRLVSRGGGWIVHNKTDYNLVETVWPGHNRSTPKSDQSVASRITIGGHQGVPQWEVSHALGRQYQSKTVHGFGFPVFGVTARMAGSPPFRVQSSLIPLFPYFSIGYLPGDGIANANWFTINPSPIFFNVLGYALEQFPYVGFEYAGIYDINSYSPPPHVDFESPFVFYGYQPGRLADMIFREENFPPGDTGGLPPTNIQRTLFRVSWKTTNPQVWDYSLQLAGFYQDRHLVKIGPAQFYGLNSRTLPSTVLNRKWPLVTFVQLGNGYPGSEGNYFYGGSGSPTLWTWLGGLSSTPTPYLSHPFLLPNDALTDSSHRGLPVGFRGEYSNDYFRKPELYVSPVDRLVHLLNAQGGIQNLGHRLILRTTAIGGSPYQNVWMLQRISGRLQSYHWKGHTLDSLYDLNPFLLSITPATVTLSRPNQSLSNRLLPVPQGKAAWSAFARTVASYQTGRPPLTLSSWVDDFKGPIVHFPHAHVINVTLSSTHIALWMHLARAVNAAAVLGASATHLKKGLYQLQYTMKTHAWNISRATPAHVRLISRTLSAPRLFALQTARLVLANEGTVPWAGVIQLKENGRVVGVHQVTLSGHIRHSVVLHWVPHRLGRQVLSITANHHTLKRQMIKVIRVRRPLLLDLSPADPGHFVEVAVILGLMLWAVGYTWRRISWTQQ</sequence>
<evidence type="ECO:0000313" key="2">
    <source>
        <dbReference type="Proteomes" id="UP000241848"/>
    </source>
</evidence>